<dbReference type="InterPro" id="IPR036396">
    <property type="entry name" value="Cyt_P450_sf"/>
</dbReference>
<proteinExistence type="inferred from homology"/>
<evidence type="ECO:0000313" key="4">
    <source>
        <dbReference type="Proteomes" id="UP000517916"/>
    </source>
</evidence>
<comment type="caution">
    <text evidence="3">The sequence shown here is derived from an EMBL/GenBank/DDBJ whole genome shotgun (WGS) entry which is preliminary data.</text>
</comment>
<dbReference type="PRINTS" id="PR00359">
    <property type="entry name" value="BP450"/>
</dbReference>
<keyword evidence="2" id="KW-0349">Heme</keyword>
<dbReference type="SUPFAM" id="SSF48264">
    <property type="entry name" value="Cytochrome P450"/>
    <property type="match status" value="1"/>
</dbReference>
<keyword evidence="2" id="KW-0560">Oxidoreductase</keyword>
<dbReference type="PROSITE" id="PS00086">
    <property type="entry name" value="CYTOCHROME_P450"/>
    <property type="match status" value="1"/>
</dbReference>
<keyword evidence="4" id="KW-1185">Reference proteome</keyword>
<dbReference type="InterPro" id="IPR017972">
    <property type="entry name" value="Cyt_P450_CS"/>
</dbReference>
<dbReference type="Pfam" id="PF00067">
    <property type="entry name" value="p450"/>
    <property type="match status" value="1"/>
</dbReference>
<dbReference type="EMBL" id="JACJID010000003">
    <property type="protein sequence ID" value="MBA8927654.1"/>
    <property type="molecule type" value="Genomic_DNA"/>
</dbReference>
<sequence>MTAVDRPAACPYPFSEAEKLALDPEYGRLRDNGELARVSMPYGGDAWLATSYEDVKTVLADPRFSRAATFNRDVPRTAPLIQSDPNLLSMDPPDHTRLRKLVAKAFTARRMEGLRPRAQEVVDELLDRMIEQGPPADLVEGLALPLPITMICELLGVPYEDRDRFRAWSDAVLSLTAHTVDQIAEARDELKAYLAGLVEQRREKPTDDLLGVLVLARDEEERLSEAELVQFGVTLLVAGHETTANQIGNFVYTLLSDRERWAELRADPELLNPAIEELMRFTPLGSNAGFPRIALEDVELSGTLVRAGEAVLTQNAAANRDKSVWDKPEELDFHREHNPHIAFGHGAHHCLGAQLARVELQVAVGSLLKRMPDLRFAVPAEQVPFKHGRLVRGLRSMPVAW</sequence>
<reference evidence="3 4" key="1">
    <citation type="submission" date="2020-08" db="EMBL/GenBank/DDBJ databases">
        <title>Genomic Encyclopedia of Archaeal and Bacterial Type Strains, Phase II (KMG-II): from individual species to whole genera.</title>
        <authorList>
            <person name="Goeker M."/>
        </authorList>
    </citation>
    <scope>NUCLEOTIDE SEQUENCE [LARGE SCALE GENOMIC DNA]</scope>
    <source>
        <strain evidence="3 4">DSM 43850</strain>
    </source>
</reference>
<name>A0ABR6BM74_9PSEU</name>
<dbReference type="Gene3D" id="1.10.630.10">
    <property type="entry name" value="Cytochrome P450"/>
    <property type="match status" value="1"/>
</dbReference>
<accession>A0ABR6BM74</accession>
<keyword evidence="2" id="KW-0479">Metal-binding</keyword>
<dbReference type="InterPro" id="IPR001128">
    <property type="entry name" value="Cyt_P450"/>
</dbReference>
<comment type="similarity">
    <text evidence="1 2">Belongs to the cytochrome P450 family.</text>
</comment>
<organism evidence="3 4">
    <name type="scientific">Kutzneria viridogrisea</name>
    <dbReference type="NCBI Taxonomy" id="47990"/>
    <lineage>
        <taxon>Bacteria</taxon>
        <taxon>Bacillati</taxon>
        <taxon>Actinomycetota</taxon>
        <taxon>Actinomycetes</taxon>
        <taxon>Pseudonocardiales</taxon>
        <taxon>Pseudonocardiaceae</taxon>
        <taxon>Kutzneria</taxon>
    </lineage>
</organism>
<gene>
    <name evidence="3" type="ORF">BC739_004860</name>
</gene>
<protein>
    <submittedName>
        <fullName evidence="3">Cytochrome P450 RapN</fullName>
    </submittedName>
</protein>
<evidence type="ECO:0000313" key="3">
    <source>
        <dbReference type="EMBL" id="MBA8927654.1"/>
    </source>
</evidence>
<dbReference type="PRINTS" id="PR00385">
    <property type="entry name" value="P450"/>
</dbReference>
<evidence type="ECO:0000256" key="2">
    <source>
        <dbReference type="RuleBase" id="RU000461"/>
    </source>
</evidence>
<evidence type="ECO:0000256" key="1">
    <source>
        <dbReference type="ARBA" id="ARBA00010617"/>
    </source>
</evidence>
<dbReference type="RefSeq" id="WP_025355199.1">
    <property type="nucleotide sequence ID" value="NZ_BAAABQ010000056.1"/>
</dbReference>
<keyword evidence="2" id="KW-0503">Monooxygenase</keyword>
<dbReference type="PANTHER" id="PTHR46696">
    <property type="entry name" value="P450, PUTATIVE (EUROFUNG)-RELATED"/>
    <property type="match status" value="1"/>
</dbReference>
<dbReference type="InterPro" id="IPR002397">
    <property type="entry name" value="Cyt_P450_B"/>
</dbReference>
<dbReference type="CDD" id="cd11031">
    <property type="entry name" value="Cyp158A-like"/>
    <property type="match status" value="1"/>
</dbReference>
<dbReference type="Proteomes" id="UP000517916">
    <property type="component" value="Unassembled WGS sequence"/>
</dbReference>
<dbReference type="PANTHER" id="PTHR46696:SF1">
    <property type="entry name" value="CYTOCHROME P450 YJIB-RELATED"/>
    <property type="match status" value="1"/>
</dbReference>
<keyword evidence="2" id="KW-0408">Iron</keyword>